<organism evidence="9">
    <name type="scientific">Fagus sylvatica</name>
    <name type="common">Beechnut</name>
    <dbReference type="NCBI Taxonomy" id="28930"/>
    <lineage>
        <taxon>Eukaryota</taxon>
        <taxon>Viridiplantae</taxon>
        <taxon>Streptophyta</taxon>
        <taxon>Embryophyta</taxon>
        <taxon>Tracheophyta</taxon>
        <taxon>Spermatophyta</taxon>
        <taxon>Magnoliopsida</taxon>
        <taxon>eudicotyledons</taxon>
        <taxon>Gunneridae</taxon>
        <taxon>Pentapetalae</taxon>
        <taxon>rosids</taxon>
        <taxon>fabids</taxon>
        <taxon>Fagales</taxon>
        <taxon>Fagaceae</taxon>
        <taxon>Fagus</taxon>
    </lineage>
</organism>
<dbReference type="SUPFAM" id="SSF56672">
    <property type="entry name" value="DNA/RNA polymerases"/>
    <property type="match status" value="1"/>
</dbReference>
<protein>
    <recommendedName>
        <fullName evidence="10">Integrase catalytic domain-containing protein</fullName>
    </recommendedName>
</protein>
<evidence type="ECO:0000256" key="1">
    <source>
        <dbReference type="ARBA" id="ARBA00022670"/>
    </source>
</evidence>
<keyword evidence="3" id="KW-0064">Aspartyl protease</keyword>
<dbReference type="Gene3D" id="3.30.420.10">
    <property type="entry name" value="Ribonuclease H-like superfamily/Ribonuclease H"/>
    <property type="match status" value="1"/>
</dbReference>
<evidence type="ECO:0000256" key="2">
    <source>
        <dbReference type="ARBA" id="ARBA00022723"/>
    </source>
</evidence>
<dbReference type="GO" id="GO:0008270">
    <property type="term" value="F:zinc ion binding"/>
    <property type="evidence" value="ECO:0007669"/>
    <property type="project" value="UniProtKB-KW"/>
</dbReference>
<dbReference type="CDD" id="cd09272">
    <property type="entry name" value="RNase_HI_RT_Ty1"/>
    <property type="match status" value="1"/>
</dbReference>
<feature type="compositionally biased region" description="Acidic residues" evidence="6">
    <location>
        <begin position="556"/>
        <end position="581"/>
    </location>
</feature>
<dbReference type="InterPro" id="IPR036397">
    <property type="entry name" value="RNaseH_sf"/>
</dbReference>
<evidence type="ECO:0000256" key="5">
    <source>
        <dbReference type="PROSITE-ProRule" id="PRU00047"/>
    </source>
</evidence>
<feature type="region of interest" description="Disordered" evidence="6">
    <location>
        <begin position="556"/>
        <end position="606"/>
    </location>
</feature>
<feature type="domain" description="CCHC-type" evidence="7">
    <location>
        <begin position="174"/>
        <end position="189"/>
    </location>
</feature>
<dbReference type="Pfam" id="PF25597">
    <property type="entry name" value="SH3_retrovirus"/>
    <property type="match status" value="1"/>
</dbReference>
<reference evidence="9" key="1">
    <citation type="submission" date="2018-02" db="EMBL/GenBank/DDBJ databases">
        <authorList>
            <person name="Cohen D.B."/>
            <person name="Kent A.D."/>
        </authorList>
    </citation>
    <scope>NUCLEOTIDE SEQUENCE</scope>
</reference>
<sequence length="1077" mass="123008">MAAENNFVQPAIPKFDGHYDHWSMLMENFLRSKEYWSLVETGIPAAAEGVELTEAQQKSIADQKLKDLKKYQGSTRVKRAQLQALRKEFEVLQMKEGESVDAYFARTLIIANKMKIHGENMQQVVIIEKILKINDLKALKVTYDDRIGGRGGGRAHGVFRGRGRQAFNKAIVECYKCHQLGHFQYECPKWEKEANYAELEEKEEMLLMSYVELNQSRREDVWFLDSGCSNHMCANKEWFSDLDEEFRQSVKLGNNSKMAVLGKGNIRLQIAGVTQLKAPSKICTDCMVGKQHRDAIPKRSLWRASQRLQLVHADICEPIKPVSNSKKRYFISFIDDYSRKVWIYFLAEKSEAFTIFKNYKNLVEKETGAFIRCLRTDRGGEFTSHEFKVFCKANGISRQLTAAYTPQQNGVAERKNRTIMNMVRSMLSEKQIPKNFWPEAVNWTAHVLNRSPTLVVKDMTPEEAWSGVKPNVDYFRVFGCIGHVHVSDSKRKKLDDKSFQCVLLGMSEESKAYRLYDPASKKIVVSRDVVFEENECWDWGRSNEEARLDILEWGDSNEEGSEHDQSEEESEEEVAAEEEGGEVSLSSSESPGENSPTSEESSLEGRNRRVPFWMEDYVSGGEFTEEEAEHNNLVLFTSTADPTTFEEAVQSSKWRAAMDLEIEAIERNGTWELTDLPKGMKKIGVKWVFKTKLNENGEVDKCKARLVAKGYAQQYGIDYTEVFAPVARWDTIRMVIALAARNSWSVFQLDVKSAFLHGELNEAVFVEQPQGYEKKGEEYKVYKLKKALYGLKQAPRAWYSRIEAYFVKEGFERCSCEHTLFIKTGDGGVEVLQNPEGIYISQRKYAKEVLERFRMEKSNSVKNPIVPGVRLMKDEEGAKVNATMYKQLVGSLMYLTATRPDLMYVVSLISRFMASPTELHLQAAKRVLRYLKGTVDLGVFYRKEVKELCPSPKKKQPVVALSTTEVEFVAAASCACQGVWIRRVLEKLGHSQGKCTTVLCDNSSTIKLSKNPVMHGRSKHIDVRFHFLCDLTRDGVVELKHCVTQEQVADIMTKPLKLDVFLKLRESMGVGVVPRVN</sequence>
<evidence type="ECO:0008006" key="10">
    <source>
        <dbReference type="Google" id="ProtNLM"/>
    </source>
</evidence>
<dbReference type="InterPro" id="IPR039537">
    <property type="entry name" value="Retrotran_Ty1/copia-like"/>
</dbReference>
<keyword evidence="4" id="KW-0378">Hydrolase</keyword>
<dbReference type="GO" id="GO:0003676">
    <property type="term" value="F:nucleic acid binding"/>
    <property type="evidence" value="ECO:0007669"/>
    <property type="project" value="InterPro"/>
</dbReference>
<evidence type="ECO:0000259" key="8">
    <source>
        <dbReference type="PROSITE" id="PS50994"/>
    </source>
</evidence>
<feature type="compositionally biased region" description="Low complexity" evidence="6">
    <location>
        <begin position="582"/>
        <end position="600"/>
    </location>
</feature>
<dbReference type="SUPFAM" id="SSF57756">
    <property type="entry name" value="Retrovirus zinc finger-like domains"/>
    <property type="match status" value="1"/>
</dbReference>
<dbReference type="Pfam" id="PF07727">
    <property type="entry name" value="RVT_2"/>
    <property type="match status" value="1"/>
</dbReference>
<dbReference type="InterPro" id="IPR013103">
    <property type="entry name" value="RVT_2"/>
</dbReference>
<dbReference type="PROSITE" id="PS50158">
    <property type="entry name" value="ZF_CCHC"/>
    <property type="match status" value="1"/>
</dbReference>
<dbReference type="InterPro" id="IPR001584">
    <property type="entry name" value="Integrase_cat-core"/>
</dbReference>
<evidence type="ECO:0000259" key="7">
    <source>
        <dbReference type="PROSITE" id="PS50158"/>
    </source>
</evidence>
<evidence type="ECO:0000256" key="4">
    <source>
        <dbReference type="ARBA" id="ARBA00022801"/>
    </source>
</evidence>
<dbReference type="Pfam" id="PF22936">
    <property type="entry name" value="Pol_BBD"/>
    <property type="match status" value="1"/>
</dbReference>
<dbReference type="InterPro" id="IPR012337">
    <property type="entry name" value="RNaseH-like_sf"/>
</dbReference>
<dbReference type="SUPFAM" id="SSF53098">
    <property type="entry name" value="Ribonuclease H-like"/>
    <property type="match status" value="1"/>
</dbReference>
<evidence type="ECO:0000256" key="3">
    <source>
        <dbReference type="ARBA" id="ARBA00022750"/>
    </source>
</evidence>
<name>A0A2N9HRC6_FAGSY</name>
<dbReference type="GO" id="GO:0015074">
    <property type="term" value="P:DNA integration"/>
    <property type="evidence" value="ECO:0007669"/>
    <property type="project" value="InterPro"/>
</dbReference>
<dbReference type="InterPro" id="IPR036875">
    <property type="entry name" value="Znf_CCHC_sf"/>
</dbReference>
<keyword evidence="5" id="KW-0862">Zinc</keyword>
<dbReference type="AlphaFoldDB" id="A0A2N9HRC6"/>
<dbReference type="InterPro" id="IPR054722">
    <property type="entry name" value="PolX-like_BBD"/>
</dbReference>
<gene>
    <name evidence="9" type="ORF">FSB_LOCUS44538</name>
</gene>
<keyword evidence="5" id="KW-0863">Zinc-finger</keyword>
<dbReference type="PROSITE" id="PS50994">
    <property type="entry name" value="INTEGRASE"/>
    <property type="match status" value="1"/>
</dbReference>
<dbReference type="GO" id="GO:0004190">
    <property type="term" value="F:aspartic-type endopeptidase activity"/>
    <property type="evidence" value="ECO:0007669"/>
    <property type="project" value="UniProtKB-KW"/>
</dbReference>
<dbReference type="InterPro" id="IPR057670">
    <property type="entry name" value="SH3_retrovirus"/>
</dbReference>
<dbReference type="Pfam" id="PF00665">
    <property type="entry name" value="rve"/>
    <property type="match status" value="1"/>
</dbReference>
<dbReference type="PANTHER" id="PTHR42648">
    <property type="entry name" value="TRANSPOSASE, PUTATIVE-RELATED"/>
    <property type="match status" value="1"/>
</dbReference>
<keyword evidence="1" id="KW-0645">Protease</keyword>
<dbReference type="GO" id="GO:0006508">
    <property type="term" value="P:proteolysis"/>
    <property type="evidence" value="ECO:0007669"/>
    <property type="project" value="UniProtKB-KW"/>
</dbReference>
<dbReference type="EMBL" id="OIVN01004323">
    <property type="protein sequence ID" value="SPD16656.1"/>
    <property type="molecule type" value="Genomic_DNA"/>
</dbReference>
<keyword evidence="2" id="KW-0479">Metal-binding</keyword>
<dbReference type="InterPro" id="IPR001878">
    <property type="entry name" value="Znf_CCHC"/>
</dbReference>
<dbReference type="SMART" id="SM00343">
    <property type="entry name" value="ZnF_C2HC"/>
    <property type="match status" value="1"/>
</dbReference>
<feature type="domain" description="Integrase catalytic" evidence="8">
    <location>
        <begin position="293"/>
        <end position="469"/>
    </location>
</feature>
<dbReference type="PANTHER" id="PTHR42648:SF18">
    <property type="entry name" value="RETROTRANSPOSON, UNCLASSIFIED-LIKE PROTEIN"/>
    <property type="match status" value="1"/>
</dbReference>
<dbReference type="InterPro" id="IPR043502">
    <property type="entry name" value="DNA/RNA_pol_sf"/>
</dbReference>
<accession>A0A2N9HRC6</accession>
<evidence type="ECO:0000313" key="9">
    <source>
        <dbReference type="EMBL" id="SPD16656.1"/>
    </source>
</evidence>
<proteinExistence type="predicted"/>
<evidence type="ECO:0000256" key="6">
    <source>
        <dbReference type="SAM" id="MobiDB-lite"/>
    </source>
</evidence>